<keyword evidence="1" id="KW-0812">Transmembrane</keyword>
<gene>
    <name evidence="3" type="ORF">AS189_12580</name>
</gene>
<dbReference type="Proteomes" id="UP000059574">
    <property type="component" value="Chromosome"/>
</dbReference>
<organism evidence="3 4">
    <name type="scientific">Arthrobacter alpinus</name>
    <dbReference type="NCBI Taxonomy" id="656366"/>
    <lineage>
        <taxon>Bacteria</taxon>
        <taxon>Bacillati</taxon>
        <taxon>Actinomycetota</taxon>
        <taxon>Actinomycetes</taxon>
        <taxon>Micrococcales</taxon>
        <taxon>Micrococcaceae</taxon>
        <taxon>Arthrobacter</taxon>
    </lineage>
</organism>
<dbReference type="CDD" id="cd08579">
    <property type="entry name" value="GDPD_memb_like"/>
    <property type="match status" value="1"/>
</dbReference>
<dbReference type="InterPro" id="IPR018476">
    <property type="entry name" value="GlyceroP-diester-Pdiesterase_M"/>
</dbReference>
<feature type="transmembrane region" description="Helical" evidence="1">
    <location>
        <begin position="247"/>
        <end position="271"/>
    </location>
</feature>
<feature type="transmembrane region" description="Helical" evidence="1">
    <location>
        <begin position="12"/>
        <end position="39"/>
    </location>
</feature>
<evidence type="ECO:0000313" key="3">
    <source>
        <dbReference type="EMBL" id="ALO67183.1"/>
    </source>
</evidence>
<sequence>MRELCILPLRYWFLSGGIFAVLGLWVSPLISELLLAAVHHAGLRTLTDRTMGTLFSSPISVALLAAAFVLVAVATLLCFATLLVIADLQLSGARPSLGAVGCRLVRSINKQYRGGAFLVAAQLGLLAPLVGFTLFAPVTGRLGMPPFIGREYMKTPLSAVLWCSIAAFIVYGIYKTILTLPFSLVRRQPLSKSFRFSLRATRQGGIRLPLVLAIASLGALLASRLGATVLGQAVDALDSVMANTGAAVLGATLAFGFLSVAIAQGFAFLFVGEARSYLALPAAPATPVRPVTRVMPNGGLRIHTLLARSTEVRSALRSFVVLAVVCVTGAAALPTSAHSSPVTAVPATTSHALVIGHRGYDSGGVENTIGGLEAAAAMHTDVVEADFQQTSDGGFVASHDTNLLVLSGKNKNIYELTTAEVTSTTVTMKGHSERIPTLAAYVTRARELSMPLLVELKVTGHERAGFVAAFLAELEELDALSGNWFHSLDPSVVQIIKVERPELRVGLTIGMLYGGLPDSPCDFYVIEQASLTPEMIRTAHQTGRDVYAWTVNGEATMRALLREGIDGLITDHPTTAQINREQISPGTGYVQGDLHNTLLLELRRRLP</sequence>
<proteinExistence type="predicted"/>
<feature type="domain" description="GP-PDE" evidence="2">
    <location>
        <begin position="352"/>
        <end position="580"/>
    </location>
</feature>
<feature type="transmembrane region" description="Helical" evidence="1">
    <location>
        <begin position="315"/>
        <end position="333"/>
    </location>
</feature>
<reference evidence="3 4" key="2">
    <citation type="journal article" date="2016" name="J. Biotechnol.">
        <title>Complete genome sequence of Arthrobacter alpinus ERGS4:06, a yellow pigmented bacterium tolerant to cold and radiations isolated from Sikkim Himalaya.</title>
        <authorList>
            <person name="Kumar R."/>
            <person name="Singh D."/>
            <person name="Swarnkar M.K."/>
            <person name="Singh A.K."/>
            <person name="Kumar S."/>
        </authorList>
    </citation>
    <scope>NUCLEOTIDE SEQUENCE [LARGE SCALE GENOMIC DNA]</scope>
    <source>
        <strain evidence="3 4">ERGS4:06</strain>
    </source>
</reference>
<evidence type="ECO:0000313" key="4">
    <source>
        <dbReference type="Proteomes" id="UP000059574"/>
    </source>
</evidence>
<feature type="transmembrane region" description="Helical" evidence="1">
    <location>
        <begin position="116"/>
        <end position="139"/>
    </location>
</feature>
<dbReference type="Pfam" id="PF03009">
    <property type="entry name" value="GDPD"/>
    <property type="match status" value="1"/>
</dbReference>
<dbReference type="GO" id="GO:0006629">
    <property type="term" value="P:lipid metabolic process"/>
    <property type="evidence" value="ECO:0007669"/>
    <property type="project" value="InterPro"/>
</dbReference>
<dbReference type="AlphaFoldDB" id="A0A0S2M0F8"/>
<reference evidence="4" key="1">
    <citation type="submission" date="2015-11" db="EMBL/GenBank/DDBJ databases">
        <authorList>
            <person name="Kumar R."/>
            <person name="Singh D."/>
            <person name="Swarnkar M.K."/>
            <person name="Singh A.K."/>
            <person name="Kumar S."/>
        </authorList>
    </citation>
    <scope>NUCLEOTIDE SEQUENCE [LARGE SCALE GENOMIC DNA]</scope>
    <source>
        <strain evidence="4">ERGS4:06</strain>
    </source>
</reference>
<evidence type="ECO:0000256" key="1">
    <source>
        <dbReference type="SAM" id="Phobius"/>
    </source>
</evidence>
<keyword evidence="1" id="KW-1133">Transmembrane helix</keyword>
<accession>A0A0S2M0F8</accession>
<feature type="transmembrane region" description="Helical" evidence="1">
    <location>
        <begin position="59"/>
        <end position="86"/>
    </location>
</feature>
<feature type="transmembrane region" description="Helical" evidence="1">
    <location>
        <begin position="159"/>
        <end position="185"/>
    </location>
</feature>
<dbReference type="PROSITE" id="PS51704">
    <property type="entry name" value="GP_PDE"/>
    <property type="match status" value="1"/>
</dbReference>
<dbReference type="Pfam" id="PF10110">
    <property type="entry name" value="GPDPase_memb"/>
    <property type="match status" value="1"/>
</dbReference>
<dbReference type="SUPFAM" id="SSF51695">
    <property type="entry name" value="PLC-like phosphodiesterases"/>
    <property type="match status" value="1"/>
</dbReference>
<dbReference type="EMBL" id="CP013200">
    <property type="protein sequence ID" value="ALO67183.1"/>
    <property type="molecule type" value="Genomic_DNA"/>
</dbReference>
<dbReference type="GO" id="GO:0008081">
    <property type="term" value="F:phosphoric diester hydrolase activity"/>
    <property type="evidence" value="ECO:0007669"/>
    <property type="project" value="InterPro"/>
</dbReference>
<name>A0A0S2M0F8_9MICC</name>
<evidence type="ECO:0000259" key="2">
    <source>
        <dbReference type="PROSITE" id="PS51704"/>
    </source>
</evidence>
<protein>
    <recommendedName>
        <fullName evidence="2">GP-PDE domain-containing protein</fullName>
    </recommendedName>
</protein>
<dbReference type="InterPro" id="IPR017946">
    <property type="entry name" value="PLC-like_Pdiesterase_TIM-brl"/>
</dbReference>
<keyword evidence="1" id="KW-0472">Membrane</keyword>
<dbReference type="PANTHER" id="PTHR46211">
    <property type="entry name" value="GLYCEROPHOSPHORYL DIESTER PHOSPHODIESTERASE"/>
    <property type="match status" value="1"/>
</dbReference>
<dbReference type="InterPro" id="IPR030395">
    <property type="entry name" value="GP_PDE_dom"/>
</dbReference>
<dbReference type="PANTHER" id="PTHR46211:SF8">
    <property type="entry name" value="PHOSPHODIESTERASE"/>
    <property type="match status" value="1"/>
</dbReference>
<dbReference type="Gene3D" id="3.20.20.190">
    <property type="entry name" value="Phosphatidylinositol (PI) phosphodiesterase"/>
    <property type="match status" value="1"/>
</dbReference>
<feature type="transmembrane region" description="Helical" evidence="1">
    <location>
        <begin position="206"/>
        <end position="227"/>
    </location>
</feature>